<accession>B0TF55</accession>
<gene>
    <name evidence="2" type="ORF">HM1_0421</name>
</gene>
<keyword evidence="1" id="KW-0812">Transmembrane</keyword>
<dbReference type="AlphaFoldDB" id="B0TF55"/>
<dbReference type="STRING" id="498761.HM1_0421"/>
<name>B0TF55_HELMI</name>
<dbReference type="EMBL" id="CP000930">
    <property type="protein sequence ID" value="ABZ83038.1"/>
    <property type="molecule type" value="Genomic_DNA"/>
</dbReference>
<reference evidence="2 3" key="1">
    <citation type="journal article" date="2008" name="J. Bacteriol.">
        <title>The genome of Heliobacterium modesticaldum, a phototrophic representative of the Firmicutes containing the simplest photosynthetic apparatus.</title>
        <authorList>
            <person name="Sattley W.M."/>
            <person name="Madigan M.T."/>
            <person name="Swingley W.D."/>
            <person name="Cheung P.C."/>
            <person name="Clocksin K.M."/>
            <person name="Conrad A.L."/>
            <person name="Dejesa L.C."/>
            <person name="Honchak B.M."/>
            <person name="Jung D.O."/>
            <person name="Karbach L.E."/>
            <person name="Kurdoglu A."/>
            <person name="Lahiri S."/>
            <person name="Mastrian S.D."/>
            <person name="Page L.E."/>
            <person name="Taylor H.L."/>
            <person name="Wang Z.T."/>
            <person name="Raymond J."/>
            <person name="Chen M."/>
            <person name="Blankenship R.E."/>
            <person name="Touchman J.W."/>
        </authorList>
    </citation>
    <scope>NUCLEOTIDE SEQUENCE [LARGE SCALE GENOMIC DNA]</scope>
    <source>
        <strain evidence="3">ATCC 51547 / Ice1</strain>
    </source>
</reference>
<keyword evidence="1" id="KW-1133">Transmembrane helix</keyword>
<protein>
    <submittedName>
        <fullName evidence="2">Uncharacterized protein</fullName>
    </submittedName>
</protein>
<feature type="transmembrane region" description="Helical" evidence="1">
    <location>
        <begin position="12"/>
        <end position="31"/>
    </location>
</feature>
<dbReference type="KEGG" id="hmo:HM1_0421"/>
<organism evidence="2 3">
    <name type="scientific">Heliobacterium modesticaldum (strain ATCC 51547 / Ice1)</name>
    <dbReference type="NCBI Taxonomy" id="498761"/>
    <lineage>
        <taxon>Bacteria</taxon>
        <taxon>Bacillati</taxon>
        <taxon>Bacillota</taxon>
        <taxon>Clostridia</taxon>
        <taxon>Eubacteriales</taxon>
        <taxon>Heliobacteriaceae</taxon>
        <taxon>Heliomicrobium</taxon>
    </lineage>
</organism>
<dbReference type="RefSeq" id="WP_012281516.1">
    <property type="nucleotide sequence ID" value="NC_010337.2"/>
</dbReference>
<proteinExistence type="predicted"/>
<evidence type="ECO:0000256" key="1">
    <source>
        <dbReference type="SAM" id="Phobius"/>
    </source>
</evidence>
<keyword evidence="3" id="KW-1185">Reference proteome</keyword>
<dbReference type="Proteomes" id="UP000008550">
    <property type="component" value="Chromosome"/>
</dbReference>
<evidence type="ECO:0000313" key="2">
    <source>
        <dbReference type="EMBL" id="ABZ83038.1"/>
    </source>
</evidence>
<sequence length="40" mass="4964">MGNPLDGTAFEFLRWAWWGLHIPVIMMLFYLGHRYWPKRR</sequence>
<keyword evidence="1" id="KW-0472">Membrane</keyword>
<evidence type="ECO:0000313" key="3">
    <source>
        <dbReference type="Proteomes" id="UP000008550"/>
    </source>
</evidence>
<dbReference type="HOGENOM" id="CLU_3290618_0_0_9"/>